<keyword evidence="1" id="KW-0863">Zinc-finger</keyword>
<proteinExistence type="predicted"/>
<protein>
    <recommendedName>
        <fullName evidence="3">RING-type domain-containing protein</fullName>
    </recommendedName>
</protein>
<evidence type="ECO:0000256" key="2">
    <source>
        <dbReference type="SAM" id="Phobius"/>
    </source>
</evidence>
<dbReference type="EMBL" id="LRBP01000001">
    <property type="protein sequence ID" value="OII75521.1"/>
    <property type="molecule type" value="Genomic_DNA"/>
</dbReference>
<dbReference type="GO" id="GO:0008270">
    <property type="term" value="F:zinc ion binding"/>
    <property type="evidence" value="ECO:0007669"/>
    <property type="project" value="UniProtKB-KW"/>
</dbReference>
<dbReference type="InterPro" id="IPR001841">
    <property type="entry name" value="Znf_RING"/>
</dbReference>
<keyword evidence="5" id="KW-1185">Reference proteome</keyword>
<keyword evidence="1" id="KW-0862">Zinc</keyword>
<evidence type="ECO:0000259" key="3">
    <source>
        <dbReference type="PROSITE" id="PS50089"/>
    </source>
</evidence>
<sequence>MEIYFLAPNFASFYSGKKWVRVLLNENHNNEARSINHSNSTESNVVDSMGIDKNNNILVMLIKDPIFLTIENTFLEKRVSENGLRKSMRGLKIGESSVYVSEGEQKMGKRTLNGDRLFVRKDHCNCSILENSFSDIIENESGEFYSLMLDGKNSVNNPIFIQTISLILLLFKWIILLMYIVAQLLLPLKVMRQVLNKKLLKSSAISIFYVTSASLSLSITGIEGKDCINWWFLGSSPEYLIVIQVFVWFIAMICLILYLIQYFLEIKFNISRRYKLMNDFITTFIFIPAGLLIIVSVSLCILGIVKPWIFMIWVTTVIIEFEKNLRILVKIYDENFVSDTETNSNRNFVLFQTNNIRQEQNNEINIIELREEVCESDLERIKERNPKLSGKKENEMVVIPISNSYFKILDSRFENFSTNLCLWYITQHKEMENKSISKIELEEYSNKNKLKILEFSISDFLENLNFEEKSQNENLPSVCSTKTNFSDSTISRINSFHTENISESTNNQFICNICFLDFDSIIIFSPCGHGNVCLDCLGDYISNNFKQKQHPKCHICREDISRMIEIQKDNEFNSGDRHLLEETESFESTLSKKINTANQNSERQIHLISNIKLIAEITCNPKNNNSLNYNTSSNSESCRNSNSNIITLKISRKNSNLWSHPRIKEFINNKDNKLKTKIYNHFTRFFTNSNRRIS</sequence>
<dbReference type="Pfam" id="PF13920">
    <property type="entry name" value="zf-C3HC4_3"/>
    <property type="match status" value="1"/>
</dbReference>
<dbReference type="Proteomes" id="UP000186176">
    <property type="component" value="Unassembled WGS sequence"/>
</dbReference>
<feature type="domain" description="RING-type" evidence="3">
    <location>
        <begin position="511"/>
        <end position="557"/>
    </location>
</feature>
<comment type="caution">
    <text evidence="4">The sequence shown here is derived from an EMBL/GenBank/DDBJ whole genome shotgun (WGS) entry which is preliminary data.</text>
</comment>
<feature type="transmembrane region" description="Helical" evidence="2">
    <location>
        <begin position="239"/>
        <end position="260"/>
    </location>
</feature>
<organism evidence="4 5">
    <name type="scientific">Cryptosporidium ubiquitum</name>
    <dbReference type="NCBI Taxonomy" id="857276"/>
    <lineage>
        <taxon>Eukaryota</taxon>
        <taxon>Sar</taxon>
        <taxon>Alveolata</taxon>
        <taxon>Apicomplexa</taxon>
        <taxon>Conoidasida</taxon>
        <taxon>Coccidia</taxon>
        <taxon>Eucoccidiorida</taxon>
        <taxon>Eimeriorina</taxon>
        <taxon>Cryptosporidiidae</taxon>
        <taxon>Cryptosporidium</taxon>
    </lineage>
</organism>
<keyword evidence="2" id="KW-0812">Transmembrane</keyword>
<evidence type="ECO:0000313" key="5">
    <source>
        <dbReference type="Proteomes" id="UP000186176"/>
    </source>
</evidence>
<evidence type="ECO:0000256" key="1">
    <source>
        <dbReference type="PROSITE-ProRule" id="PRU00175"/>
    </source>
</evidence>
<dbReference type="GeneID" id="39978833"/>
<dbReference type="InterPro" id="IPR013083">
    <property type="entry name" value="Znf_RING/FYVE/PHD"/>
</dbReference>
<dbReference type="SMART" id="SM00184">
    <property type="entry name" value="RING"/>
    <property type="match status" value="1"/>
</dbReference>
<dbReference type="Gene3D" id="3.30.40.10">
    <property type="entry name" value="Zinc/RING finger domain, C3HC4 (zinc finger)"/>
    <property type="match status" value="1"/>
</dbReference>
<keyword evidence="2" id="KW-1133">Transmembrane helix</keyword>
<feature type="transmembrane region" description="Helical" evidence="2">
    <location>
        <begin position="199"/>
        <end position="219"/>
    </location>
</feature>
<name>A0A1J4MMQ3_9CRYT</name>
<evidence type="ECO:0000313" key="4">
    <source>
        <dbReference type="EMBL" id="OII75521.1"/>
    </source>
</evidence>
<dbReference type="SUPFAM" id="SSF57850">
    <property type="entry name" value="RING/U-box"/>
    <property type="match status" value="1"/>
</dbReference>
<dbReference type="VEuPathDB" id="CryptoDB:cubi_02042"/>
<dbReference type="OrthoDB" id="342608at2759"/>
<keyword evidence="1" id="KW-0479">Metal-binding</keyword>
<feature type="transmembrane region" description="Helical" evidence="2">
    <location>
        <begin position="159"/>
        <end position="187"/>
    </location>
</feature>
<dbReference type="RefSeq" id="XP_028876528.1">
    <property type="nucleotide sequence ID" value="XM_029019054.1"/>
</dbReference>
<gene>
    <name evidence="4" type="ORF">cubi_02042</name>
</gene>
<dbReference type="AlphaFoldDB" id="A0A1J4MMQ3"/>
<accession>A0A1J4MMQ3</accession>
<feature type="transmembrane region" description="Helical" evidence="2">
    <location>
        <begin position="280"/>
        <end position="305"/>
    </location>
</feature>
<keyword evidence="2" id="KW-0472">Membrane</keyword>
<reference evidence="4 5" key="1">
    <citation type="submission" date="2016-10" db="EMBL/GenBank/DDBJ databases">
        <title>Reductive evolution of mitochondrial metabolism and differential evolution of invasion-related proteins in Cryptosporidium.</title>
        <authorList>
            <person name="Liu S."/>
            <person name="Roellig D.M."/>
            <person name="Guo Y."/>
            <person name="Li N."/>
            <person name="Frace M.A."/>
            <person name="Tang K."/>
            <person name="Zhang L."/>
            <person name="Feng Y."/>
            <person name="Xiao L."/>
        </authorList>
    </citation>
    <scope>NUCLEOTIDE SEQUENCE [LARGE SCALE GENOMIC DNA]</scope>
    <source>
        <strain evidence="4">39726</strain>
    </source>
</reference>
<dbReference type="PROSITE" id="PS50089">
    <property type="entry name" value="ZF_RING_2"/>
    <property type="match status" value="1"/>
</dbReference>